<dbReference type="GO" id="GO:0006784">
    <property type="term" value="P:heme A biosynthetic process"/>
    <property type="evidence" value="ECO:0007669"/>
    <property type="project" value="TreeGrafter"/>
</dbReference>
<keyword evidence="8 14" id="KW-1133">Transmembrane helix</keyword>
<evidence type="ECO:0000313" key="16">
    <source>
        <dbReference type="Proteomes" id="UP001219355"/>
    </source>
</evidence>
<evidence type="ECO:0000256" key="10">
    <source>
        <dbReference type="ARBA" id="ARBA00023133"/>
    </source>
</evidence>
<evidence type="ECO:0000256" key="1">
    <source>
        <dbReference type="ARBA" id="ARBA00004013"/>
    </source>
</evidence>
<evidence type="ECO:0000313" key="15">
    <source>
        <dbReference type="EMBL" id="WEW59228.1"/>
    </source>
</evidence>
<evidence type="ECO:0000256" key="4">
    <source>
        <dbReference type="ARBA" id="ARBA00016335"/>
    </source>
</evidence>
<dbReference type="FunFam" id="1.10.357.140:FF:000004">
    <property type="entry name" value="Protoheme IX farnesyltransferase, mitochondrial"/>
    <property type="match status" value="1"/>
</dbReference>
<dbReference type="Pfam" id="PF01040">
    <property type="entry name" value="UbiA"/>
    <property type="match status" value="1"/>
</dbReference>
<evidence type="ECO:0000256" key="13">
    <source>
        <dbReference type="SAM" id="MobiDB-lite"/>
    </source>
</evidence>
<evidence type="ECO:0000256" key="12">
    <source>
        <dbReference type="ARBA" id="ARBA00030253"/>
    </source>
</evidence>
<evidence type="ECO:0000256" key="8">
    <source>
        <dbReference type="ARBA" id="ARBA00022989"/>
    </source>
</evidence>
<feature type="transmembrane region" description="Helical" evidence="14">
    <location>
        <begin position="291"/>
        <end position="307"/>
    </location>
</feature>
<dbReference type="EMBL" id="CP120629">
    <property type="protein sequence ID" value="WEW59228.1"/>
    <property type="molecule type" value="Genomic_DNA"/>
</dbReference>
<evidence type="ECO:0000256" key="9">
    <source>
        <dbReference type="ARBA" id="ARBA00023128"/>
    </source>
</evidence>
<dbReference type="InterPro" id="IPR000537">
    <property type="entry name" value="UbiA_prenyltransferase"/>
</dbReference>
<dbReference type="HAMAP" id="MF_00154">
    <property type="entry name" value="CyoE_CtaB"/>
    <property type="match status" value="1"/>
</dbReference>
<gene>
    <name evidence="15" type="primary">COX10</name>
    <name evidence="15" type="ORF">PRK78_004697</name>
</gene>
<keyword evidence="16" id="KW-1185">Reference proteome</keyword>
<dbReference type="GO" id="GO:0031966">
    <property type="term" value="C:mitochondrial membrane"/>
    <property type="evidence" value="ECO:0007669"/>
    <property type="project" value="UniProtKB-SubCell"/>
</dbReference>
<dbReference type="InterPro" id="IPR006369">
    <property type="entry name" value="Protohaem_IX_farnesylTrfase"/>
</dbReference>
<feature type="transmembrane region" description="Helical" evidence="14">
    <location>
        <begin position="358"/>
        <end position="378"/>
    </location>
</feature>
<accession>A0AAF0DJ93</accession>
<keyword evidence="9" id="KW-0496">Mitochondrion</keyword>
<dbReference type="PANTHER" id="PTHR43448">
    <property type="entry name" value="PROTOHEME IX FARNESYLTRANSFERASE, MITOCHONDRIAL"/>
    <property type="match status" value="1"/>
</dbReference>
<organism evidence="15 16">
    <name type="scientific">Emydomyces testavorans</name>
    <dbReference type="NCBI Taxonomy" id="2070801"/>
    <lineage>
        <taxon>Eukaryota</taxon>
        <taxon>Fungi</taxon>
        <taxon>Dikarya</taxon>
        <taxon>Ascomycota</taxon>
        <taxon>Pezizomycotina</taxon>
        <taxon>Eurotiomycetes</taxon>
        <taxon>Eurotiomycetidae</taxon>
        <taxon>Onygenales</taxon>
        <taxon>Nannizziopsiaceae</taxon>
        <taxon>Emydomyces</taxon>
    </lineage>
</organism>
<dbReference type="CDD" id="cd13957">
    <property type="entry name" value="PT_UbiA_Cox10"/>
    <property type="match status" value="1"/>
</dbReference>
<comment type="subcellular location">
    <subcellularLocation>
        <location evidence="2">Mitochondrion membrane</location>
        <topology evidence="2">Multi-pass membrane protein</topology>
    </subcellularLocation>
</comment>
<dbReference type="AlphaFoldDB" id="A0AAF0DJ93"/>
<feature type="transmembrane region" description="Helical" evidence="14">
    <location>
        <begin position="217"/>
        <end position="243"/>
    </location>
</feature>
<feature type="transmembrane region" description="Helical" evidence="14">
    <location>
        <begin position="406"/>
        <end position="424"/>
    </location>
</feature>
<feature type="transmembrane region" description="Helical" evidence="14">
    <location>
        <begin position="174"/>
        <end position="197"/>
    </location>
</feature>
<evidence type="ECO:0000256" key="2">
    <source>
        <dbReference type="ARBA" id="ARBA00004225"/>
    </source>
</evidence>
<dbReference type="NCBIfam" id="TIGR01473">
    <property type="entry name" value="cyoE_ctaB"/>
    <property type="match status" value="1"/>
</dbReference>
<keyword evidence="10" id="KW-0350">Heme biosynthesis</keyword>
<dbReference type="Proteomes" id="UP001219355">
    <property type="component" value="Chromosome 3"/>
</dbReference>
<evidence type="ECO:0000256" key="3">
    <source>
        <dbReference type="ARBA" id="ARBA00005985"/>
    </source>
</evidence>
<dbReference type="InterPro" id="IPR044878">
    <property type="entry name" value="UbiA_sf"/>
</dbReference>
<reference evidence="15" key="1">
    <citation type="submission" date="2023-03" db="EMBL/GenBank/DDBJ databases">
        <title>Emydomyces testavorans Genome Sequence.</title>
        <authorList>
            <person name="Hoyer L."/>
        </authorList>
    </citation>
    <scope>NUCLEOTIDE SEQUENCE</scope>
    <source>
        <strain evidence="15">16-2883</strain>
    </source>
</reference>
<feature type="transmembrane region" description="Helical" evidence="14">
    <location>
        <begin position="461"/>
        <end position="479"/>
    </location>
</feature>
<comment type="similarity">
    <text evidence="3">Belongs to the UbiA prenyltransferase family.</text>
</comment>
<proteinExistence type="inferred from homology"/>
<feature type="transmembrane region" description="Helical" evidence="14">
    <location>
        <begin position="264"/>
        <end position="285"/>
    </location>
</feature>
<comment type="function">
    <text evidence="1">Converts protoheme IX and farnesyl diphosphate to heme O.</text>
</comment>
<keyword evidence="7" id="KW-0809">Transit peptide</keyword>
<feature type="region of interest" description="Disordered" evidence="13">
    <location>
        <begin position="104"/>
        <end position="159"/>
    </location>
</feature>
<evidence type="ECO:0000256" key="11">
    <source>
        <dbReference type="ARBA" id="ARBA00023136"/>
    </source>
</evidence>
<keyword evidence="5 15" id="KW-0808">Transferase</keyword>
<dbReference type="InterPro" id="IPR030470">
    <property type="entry name" value="UbiA_prenylTrfase_CS"/>
</dbReference>
<evidence type="ECO:0000256" key="14">
    <source>
        <dbReference type="SAM" id="Phobius"/>
    </source>
</evidence>
<evidence type="ECO:0000256" key="6">
    <source>
        <dbReference type="ARBA" id="ARBA00022692"/>
    </source>
</evidence>
<name>A0AAF0DJ93_9EURO</name>
<dbReference type="PANTHER" id="PTHR43448:SF2">
    <property type="entry name" value="PROTOHEME IX FARNESYLTRANSFERASE, MITOCHONDRIAL"/>
    <property type="match status" value="1"/>
</dbReference>
<evidence type="ECO:0000256" key="5">
    <source>
        <dbReference type="ARBA" id="ARBA00022679"/>
    </source>
</evidence>
<protein>
    <recommendedName>
        <fullName evidence="4">Protoheme IX farnesyltransferase, mitochondrial</fullName>
    </recommendedName>
    <alternativeName>
        <fullName evidence="12">Heme O synthase</fullName>
    </alternativeName>
</protein>
<sequence>MSLQAIRPRPGVTFAPTRLCSECLFRFLSPPVTTSRRPFAVTRSLQNELSQTRGLPRILRKSYFSSNPPTTRNLLRARFLLWSKKPAPSARALLFDSAAPTARGRASDTVAQGESAAESIDELPHRQRQRLKAQRETEQSTPAETAIRPDASSRLSTLSSTLPKTSLRRKLATYLALTKPQLSFLIVLTATTAYGLYPTPTLLALDPSITPLPTLSTSTLTCLYLTIGTFFSSASANTLNMLFEPKYDAQMSRTRNRPLVRKLITSRAAWLFAIGTATAGVAALYFGTNPTVAALSAFNIFLYAFVYTPMKRLSVMNTWVGAIVGGIPPLMGWVAAAGQTATTGHDTWRDLLFGPDSLGGWLLAGILFAWQFPHFNSLSHTIREEYKNAGYKMLAWTNPARNGRVALRYSILMFPLCAGLWWVGVVGKGFLVGGTLVNCWLTKEAYRFWKLQGGKGTARGLFWASVWHLPLLLVGTLLAKKGVWDGVWNKVIGIVGDDEEEEYLEEEELVDAEDVQAITRLNQSAKPLA</sequence>
<keyword evidence="11 14" id="KW-0472">Membrane</keyword>
<dbReference type="GO" id="GO:0008495">
    <property type="term" value="F:protoheme IX farnesyltransferase activity"/>
    <property type="evidence" value="ECO:0007669"/>
    <property type="project" value="InterPro"/>
</dbReference>
<dbReference type="PROSITE" id="PS00943">
    <property type="entry name" value="UBIA"/>
    <property type="match status" value="1"/>
</dbReference>
<keyword evidence="6 14" id="KW-0812">Transmembrane</keyword>
<dbReference type="Gene3D" id="1.10.357.140">
    <property type="entry name" value="UbiA prenyltransferase"/>
    <property type="match status" value="1"/>
</dbReference>
<feature type="transmembrane region" description="Helical" evidence="14">
    <location>
        <begin position="319"/>
        <end position="338"/>
    </location>
</feature>
<evidence type="ECO:0000256" key="7">
    <source>
        <dbReference type="ARBA" id="ARBA00022946"/>
    </source>
</evidence>